<dbReference type="Proteomes" id="UP001595772">
    <property type="component" value="Unassembled WGS sequence"/>
</dbReference>
<dbReference type="NCBIfam" id="TIGR02898">
    <property type="entry name" value="spore_YhcN_YlaJ"/>
    <property type="match status" value="1"/>
</dbReference>
<protein>
    <submittedName>
        <fullName evidence="3">YhcN/YlaJ family sporulation lipoprotein</fullName>
    </submittedName>
</protein>
<dbReference type="EMBL" id="JBHSAO010000008">
    <property type="protein sequence ID" value="MFC4024563.1"/>
    <property type="molecule type" value="Genomic_DNA"/>
</dbReference>
<keyword evidence="2" id="KW-0732">Signal</keyword>
<dbReference type="InterPro" id="IPR014247">
    <property type="entry name" value="Spore_lipoprot_YhcN/YlaJ"/>
</dbReference>
<evidence type="ECO:0000313" key="4">
    <source>
        <dbReference type="Proteomes" id="UP001595772"/>
    </source>
</evidence>
<feature type="signal peptide" evidence="2">
    <location>
        <begin position="1"/>
        <end position="22"/>
    </location>
</feature>
<evidence type="ECO:0000256" key="1">
    <source>
        <dbReference type="SAM" id="MobiDB-lite"/>
    </source>
</evidence>
<dbReference type="RefSeq" id="WP_379497052.1">
    <property type="nucleotide sequence ID" value="NZ_JBHSAO010000008.1"/>
</dbReference>
<feature type="region of interest" description="Disordered" evidence="1">
    <location>
        <begin position="120"/>
        <end position="140"/>
    </location>
</feature>
<feature type="chain" id="PRO_5047381512" evidence="2">
    <location>
        <begin position="23"/>
        <end position="207"/>
    </location>
</feature>
<comment type="caution">
    <text evidence="3">The sequence shown here is derived from an EMBL/GenBank/DDBJ whole genome shotgun (WGS) entry which is preliminary data.</text>
</comment>
<dbReference type="Pfam" id="PF09580">
    <property type="entry name" value="Spore_YhcN_YlaJ"/>
    <property type="match status" value="1"/>
</dbReference>
<gene>
    <name evidence="3" type="ORF">ACFOUV_12220</name>
</gene>
<feature type="compositionally biased region" description="Low complexity" evidence="1">
    <location>
        <begin position="127"/>
        <end position="139"/>
    </location>
</feature>
<dbReference type="PROSITE" id="PS51257">
    <property type="entry name" value="PROKAR_LIPOPROTEIN"/>
    <property type="match status" value="1"/>
</dbReference>
<reference evidence="4" key="1">
    <citation type="journal article" date="2019" name="Int. J. Syst. Evol. Microbiol.">
        <title>The Global Catalogue of Microorganisms (GCM) 10K type strain sequencing project: providing services to taxonomists for standard genome sequencing and annotation.</title>
        <authorList>
            <consortium name="The Broad Institute Genomics Platform"/>
            <consortium name="The Broad Institute Genome Sequencing Center for Infectious Disease"/>
            <person name="Wu L."/>
            <person name="Ma J."/>
        </authorList>
    </citation>
    <scope>NUCLEOTIDE SEQUENCE [LARGE SCALE GENOMIC DNA]</scope>
    <source>
        <strain evidence="4">IBRC-M 10703</strain>
    </source>
</reference>
<feature type="compositionally biased region" description="Low complexity" evidence="1">
    <location>
        <begin position="25"/>
        <end position="49"/>
    </location>
</feature>
<accession>A0ABV8GYA3</accession>
<keyword evidence="3" id="KW-0449">Lipoprotein</keyword>
<name>A0ABV8GYA3_9BACI</name>
<organism evidence="3 4">
    <name type="scientific">Oceanobacillus longus</name>
    <dbReference type="NCBI Taxonomy" id="930120"/>
    <lineage>
        <taxon>Bacteria</taxon>
        <taxon>Bacillati</taxon>
        <taxon>Bacillota</taxon>
        <taxon>Bacilli</taxon>
        <taxon>Bacillales</taxon>
        <taxon>Bacillaceae</taxon>
        <taxon>Oceanobacillus</taxon>
    </lineage>
</organism>
<feature type="region of interest" description="Disordered" evidence="1">
    <location>
        <begin position="25"/>
        <end position="58"/>
    </location>
</feature>
<keyword evidence="4" id="KW-1185">Reference proteome</keyword>
<sequence>MKYKLMSIFAVLFLTMVACQNADNTGQDTGTNGNNTAEQTRYNNNPNNNTGDGLTGVRNNTMDRNADRYQRDTAQNINNENNQYDVSEEAAERITDEVKEIDRVQVLTTDNNAYVAASFDNDERQNRNQNQDQGNNNGEEITDEVKDKIGDIVRSVDNSIENVYVSTNPDFVDLTNNYVDDINNGEPIEGFFDQMGNMVERIFPQNN</sequence>
<evidence type="ECO:0000256" key="2">
    <source>
        <dbReference type="SAM" id="SignalP"/>
    </source>
</evidence>
<dbReference type="InterPro" id="IPR019076">
    <property type="entry name" value="Spore_lipoprot_YhcN/YlaJ-like"/>
</dbReference>
<evidence type="ECO:0000313" key="3">
    <source>
        <dbReference type="EMBL" id="MFC4024563.1"/>
    </source>
</evidence>
<proteinExistence type="predicted"/>